<dbReference type="EMBL" id="CADCWF010000158">
    <property type="protein sequence ID" value="CAA9560544.1"/>
    <property type="molecule type" value="Genomic_DNA"/>
</dbReference>
<feature type="compositionally biased region" description="Basic and acidic residues" evidence="1">
    <location>
        <begin position="197"/>
        <end position="211"/>
    </location>
</feature>
<evidence type="ECO:0000256" key="1">
    <source>
        <dbReference type="SAM" id="MobiDB-lite"/>
    </source>
</evidence>
<gene>
    <name evidence="2" type="ORF">AVDCRST_MAG59-2537</name>
</gene>
<feature type="compositionally biased region" description="Basic residues" evidence="1">
    <location>
        <begin position="88"/>
        <end position="99"/>
    </location>
</feature>
<feature type="non-terminal residue" evidence="2">
    <location>
        <position position="259"/>
    </location>
</feature>
<dbReference type="AlphaFoldDB" id="A0A6J4UZF0"/>
<proteinExistence type="predicted"/>
<feature type="compositionally biased region" description="Basic and acidic residues" evidence="1">
    <location>
        <begin position="233"/>
        <end position="259"/>
    </location>
</feature>
<evidence type="ECO:0000313" key="2">
    <source>
        <dbReference type="EMBL" id="CAA9560544.1"/>
    </source>
</evidence>
<feature type="compositionally biased region" description="Low complexity" evidence="1">
    <location>
        <begin position="149"/>
        <end position="159"/>
    </location>
</feature>
<protein>
    <submittedName>
        <fullName evidence="2">Segregation and condensation protein A</fullName>
    </submittedName>
</protein>
<name>A0A6J4UZF0_9BACT</name>
<feature type="region of interest" description="Disordered" evidence="1">
    <location>
        <begin position="1"/>
        <end position="259"/>
    </location>
</feature>
<accession>A0A6J4UZF0</accession>
<reference evidence="2" key="1">
    <citation type="submission" date="2020-02" db="EMBL/GenBank/DDBJ databases">
        <authorList>
            <person name="Meier V. D."/>
        </authorList>
    </citation>
    <scope>NUCLEOTIDE SEQUENCE</scope>
    <source>
        <strain evidence="2">AVDCRST_MAG59</strain>
    </source>
</reference>
<feature type="non-terminal residue" evidence="2">
    <location>
        <position position="1"/>
    </location>
</feature>
<organism evidence="2">
    <name type="scientific">uncultured Thermomicrobiales bacterium</name>
    <dbReference type="NCBI Taxonomy" id="1645740"/>
    <lineage>
        <taxon>Bacteria</taxon>
        <taxon>Pseudomonadati</taxon>
        <taxon>Thermomicrobiota</taxon>
        <taxon>Thermomicrobia</taxon>
        <taxon>Thermomicrobiales</taxon>
        <taxon>environmental samples</taxon>
    </lineage>
</organism>
<sequence length="259" mass="27523">GRPRGSPRPFRLPAPAPFVRGAARRATPPHRARAVGDRRCLPRRRHRPIPRPPGSDGGRPARRDRGLLGRRGAPPRAQVALPVAAAAGRRRRRARRRPRPPVARAPSAQDGTGRTRRPRSDWGAVFPPRRGRGNRPGIDAAPPRPRSPGSPGAGAPPSAHLADACAPRPPGASGRLAAKDGGAGAGAARRTVARPLLRGDRRPTRPGRDLGRVPGGARAAAAAAGRSRPSRAVRGDRPRAAKPEPGFGRRRDDRDRVRL</sequence>
<feature type="compositionally biased region" description="Low complexity" evidence="1">
    <location>
        <begin position="174"/>
        <end position="196"/>
    </location>
</feature>
<feature type="compositionally biased region" description="Low complexity" evidence="1">
    <location>
        <begin position="70"/>
        <end position="87"/>
    </location>
</feature>
<feature type="compositionally biased region" description="Low complexity" evidence="1">
    <location>
        <begin position="17"/>
        <end position="26"/>
    </location>
</feature>
<feature type="compositionally biased region" description="Low complexity" evidence="1">
    <location>
        <begin position="215"/>
        <end position="232"/>
    </location>
</feature>